<dbReference type="InterPro" id="IPR014710">
    <property type="entry name" value="RmlC-like_jellyroll"/>
</dbReference>
<proteinExistence type="predicted"/>
<dbReference type="SMART" id="SM00342">
    <property type="entry name" value="HTH_ARAC"/>
    <property type="match status" value="1"/>
</dbReference>
<reference evidence="6" key="1">
    <citation type="submission" date="2009-07" db="EMBL/GenBank/DDBJ databases">
        <authorList>
            <person name="Weinstock G."/>
            <person name="Sodergren E."/>
            <person name="Clifton S."/>
            <person name="Fulton L."/>
            <person name="Fulton B."/>
            <person name="Courtney L."/>
            <person name="Fronick C."/>
            <person name="Harrison M."/>
            <person name="Strong C."/>
            <person name="Farmer C."/>
            <person name="Delahaunty K."/>
            <person name="Markovic C."/>
            <person name="Hall O."/>
            <person name="Minx P."/>
            <person name="Tomlinson C."/>
            <person name="Mitreva M."/>
            <person name="Nelson J."/>
            <person name="Hou S."/>
            <person name="Wollam A."/>
            <person name="Pepin K.H."/>
            <person name="Johnson M."/>
            <person name="Bhonagiri V."/>
            <person name="Nash W.E."/>
            <person name="Warren W."/>
            <person name="Chinwalla A."/>
            <person name="Mardis E.R."/>
            <person name="Wilson R.K."/>
        </authorList>
    </citation>
    <scope>NUCLEOTIDE SEQUENCE [LARGE SCALE GENOMIC DNA]</scope>
    <source>
        <strain evidence="6">DSM 14469</strain>
    </source>
</reference>
<organism evidence="6 7">
    <name type="scientific">Marvinbryantia formatexigens DSM 14469</name>
    <dbReference type="NCBI Taxonomy" id="478749"/>
    <lineage>
        <taxon>Bacteria</taxon>
        <taxon>Bacillati</taxon>
        <taxon>Bacillota</taxon>
        <taxon>Clostridia</taxon>
        <taxon>Lachnospirales</taxon>
        <taxon>Lachnospiraceae</taxon>
        <taxon>Marvinbryantia</taxon>
    </lineage>
</organism>
<dbReference type="GO" id="GO:0003700">
    <property type="term" value="F:DNA-binding transcription factor activity"/>
    <property type="evidence" value="ECO:0007669"/>
    <property type="project" value="InterPro"/>
</dbReference>
<keyword evidence="2" id="KW-0238">DNA-binding</keyword>
<dbReference type="PROSITE" id="PS01124">
    <property type="entry name" value="HTH_ARAC_FAMILY_2"/>
    <property type="match status" value="1"/>
</dbReference>
<feature type="compositionally biased region" description="Basic and acidic residues" evidence="4">
    <location>
        <begin position="289"/>
        <end position="303"/>
    </location>
</feature>
<dbReference type="SUPFAM" id="SSF46689">
    <property type="entry name" value="Homeodomain-like"/>
    <property type="match status" value="2"/>
</dbReference>
<dbReference type="InterPro" id="IPR009057">
    <property type="entry name" value="Homeodomain-like_sf"/>
</dbReference>
<dbReference type="RefSeq" id="WP_006860561.1">
    <property type="nucleotide sequence ID" value="NZ_ACCL02000003.1"/>
</dbReference>
<evidence type="ECO:0000256" key="4">
    <source>
        <dbReference type="SAM" id="MobiDB-lite"/>
    </source>
</evidence>
<dbReference type="EMBL" id="ACCL02000003">
    <property type="protein sequence ID" value="EET62100.1"/>
    <property type="molecule type" value="Genomic_DNA"/>
</dbReference>
<comment type="caution">
    <text evidence="6">The sequence shown here is derived from an EMBL/GenBank/DDBJ whole genome shotgun (WGS) entry which is preliminary data.</text>
</comment>
<dbReference type="InterPro" id="IPR003313">
    <property type="entry name" value="AraC-bd"/>
</dbReference>
<evidence type="ECO:0000259" key="5">
    <source>
        <dbReference type="PROSITE" id="PS01124"/>
    </source>
</evidence>
<dbReference type="InterPro" id="IPR018060">
    <property type="entry name" value="HTH_AraC"/>
</dbReference>
<dbReference type="Pfam" id="PF12833">
    <property type="entry name" value="HTH_18"/>
    <property type="match status" value="1"/>
</dbReference>
<evidence type="ECO:0000256" key="3">
    <source>
        <dbReference type="ARBA" id="ARBA00023163"/>
    </source>
</evidence>
<dbReference type="Proteomes" id="UP000005561">
    <property type="component" value="Unassembled WGS sequence"/>
</dbReference>
<dbReference type="PRINTS" id="PR00032">
    <property type="entry name" value="HTHARAC"/>
</dbReference>
<accession>C6LAW9</accession>
<dbReference type="STRING" id="168384.SAMN05660368_01252"/>
<dbReference type="Pfam" id="PF02311">
    <property type="entry name" value="AraC_binding"/>
    <property type="match status" value="1"/>
</dbReference>
<dbReference type="PANTHER" id="PTHR43280:SF28">
    <property type="entry name" value="HTH-TYPE TRANSCRIPTIONAL ACTIVATOR RHAS"/>
    <property type="match status" value="1"/>
</dbReference>
<protein>
    <submittedName>
        <fullName evidence="6">Transcriptional regulator, AraC family</fullName>
    </submittedName>
</protein>
<evidence type="ECO:0000313" key="7">
    <source>
        <dbReference type="Proteomes" id="UP000005561"/>
    </source>
</evidence>
<dbReference type="PANTHER" id="PTHR43280">
    <property type="entry name" value="ARAC-FAMILY TRANSCRIPTIONAL REGULATOR"/>
    <property type="match status" value="1"/>
</dbReference>
<dbReference type="SUPFAM" id="SSF51215">
    <property type="entry name" value="Regulatory protein AraC"/>
    <property type="match status" value="1"/>
</dbReference>
<gene>
    <name evidence="6" type="ORF">BRYFOR_05763</name>
</gene>
<name>C6LAW9_9FIRM</name>
<dbReference type="GO" id="GO:0043565">
    <property type="term" value="F:sequence-specific DNA binding"/>
    <property type="evidence" value="ECO:0007669"/>
    <property type="project" value="InterPro"/>
</dbReference>
<feature type="domain" description="HTH araC/xylS-type" evidence="5">
    <location>
        <begin position="177"/>
        <end position="275"/>
    </location>
</feature>
<keyword evidence="3" id="KW-0804">Transcription</keyword>
<dbReference type="OrthoDB" id="183331at2"/>
<dbReference type="InterPro" id="IPR020449">
    <property type="entry name" value="Tscrpt_reg_AraC-type_HTH"/>
</dbReference>
<dbReference type="Gene3D" id="1.10.10.60">
    <property type="entry name" value="Homeodomain-like"/>
    <property type="match status" value="2"/>
</dbReference>
<evidence type="ECO:0000313" key="6">
    <source>
        <dbReference type="EMBL" id="EET62100.1"/>
    </source>
</evidence>
<dbReference type="InterPro" id="IPR037923">
    <property type="entry name" value="HTH-like"/>
</dbReference>
<evidence type="ECO:0000256" key="1">
    <source>
        <dbReference type="ARBA" id="ARBA00023015"/>
    </source>
</evidence>
<evidence type="ECO:0000256" key="2">
    <source>
        <dbReference type="ARBA" id="ARBA00023125"/>
    </source>
</evidence>
<dbReference type="PROSITE" id="PS00041">
    <property type="entry name" value="HTH_ARAC_FAMILY_1"/>
    <property type="match status" value="1"/>
</dbReference>
<keyword evidence="1" id="KW-0805">Transcription regulation</keyword>
<sequence>MEDIFSEKKLYAAVTAFYALSLPEYHMPVHSHTSCELMYVTDGVCTVFCDGTEISLKQNQFIFIDSAVPHQLEIAAGHPCSILNLEFTVHTEKTPLPMQQLLEESAEFRKFWASRPPFAVSDDQRSMGYSMKDLLSRLQKQPEQPDFLFRLLFYRMLLEMTWCFRRRRSASGLEYLKKACDYIDRHLLEELSIPAIAACAGVNKSYLQALFSRTMHCTIGSYINQKRLNQAVFLLTNSSLSVTDVAFASGYNSRQHFAHTFQKFYGISPSHYRRLHSRQLLPDTGNSRYRIDTDGARQEPMIK</sequence>
<dbReference type="Gene3D" id="2.60.120.10">
    <property type="entry name" value="Jelly Rolls"/>
    <property type="match status" value="1"/>
</dbReference>
<dbReference type="AlphaFoldDB" id="C6LAW9"/>
<keyword evidence="7" id="KW-1185">Reference proteome</keyword>
<feature type="region of interest" description="Disordered" evidence="4">
    <location>
        <begin position="283"/>
        <end position="303"/>
    </location>
</feature>
<dbReference type="InterPro" id="IPR018062">
    <property type="entry name" value="HTH_AraC-typ_CS"/>
</dbReference>
<dbReference type="eggNOG" id="COG2207">
    <property type="taxonomic scope" value="Bacteria"/>
</dbReference>